<comment type="similarity">
    <text evidence="3">Belongs to the OpgD/OpgG family.</text>
</comment>
<keyword evidence="9" id="KW-1185">Reference proteome</keyword>
<evidence type="ECO:0000313" key="9">
    <source>
        <dbReference type="Proteomes" id="UP000273516"/>
    </source>
</evidence>
<evidence type="ECO:0000313" key="8">
    <source>
        <dbReference type="EMBL" id="RMC35438.1"/>
    </source>
</evidence>
<dbReference type="PANTHER" id="PTHR30504:SF2">
    <property type="entry name" value="GLUCANS BIOSYNTHESIS PROTEIN G"/>
    <property type="match status" value="1"/>
</dbReference>
<evidence type="ECO:0000256" key="6">
    <source>
        <dbReference type="SAM" id="MobiDB-lite"/>
    </source>
</evidence>
<gene>
    <name evidence="8" type="ORF">C9E81_09390</name>
</gene>
<evidence type="ECO:0000259" key="7">
    <source>
        <dbReference type="Pfam" id="PF04349"/>
    </source>
</evidence>
<protein>
    <submittedName>
        <fullName evidence="8">Glucan biosynthesis protein G</fullName>
    </submittedName>
</protein>
<dbReference type="GO" id="GO:0051274">
    <property type="term" value="P:beta-glucan biosynthetic process"/>
    <property type="evidence" value="ECO:0007669"/>
    <property type="project" value="TreeGrafter"/>
</dbReference>
<dbReference type="PIRSF" id="PIRSF006281">
    <property type="entry name" value="MdoG"/>
    <property type="match status" value="1"/>
</dbReference>
<evidence type="ECO:0000256" key="4">
    <source>
        <dbReference type="ARBA" id="ARBA00022729"/>
    </source>
</evidence>
<sequence>MMQRRQVISSAALASLGWMSGWPVRANNHDSAGAKRPEGQHEPVALGEPLPFGTDILRDKAEELASRPYDPPQKVPLPWRELNYDQYRGIWFDERHALWRDTGRAAVVDFFPAGYLFDRPVAINAVADGQARPVLFDLNTFDKTDQFPDLSAQGMGFSGFRLRGELEISGVFQEYAVFQGASYFRALARGQVYGLSARGLALGTGSPEGEEFPIFREFWIEAAEPSAPMVTVHALLDSPSVTGAYSFNIFKGEQTRMEVQCTLFPRVDLTAAGIAAGTSMFLFDQTNRTRFDDFREAVHDSDGLLMVNGAGEQIWRPLSNPPELGISHFVDSGTRGFGLMQRARETDDFADLQAYYERRPSLWVEPMGSWGPGQVVLVEIPTDKEVYDNIVAFWRPAEPLRAGRAHHFAYRLHWCAAAPLDGTVAQVLNTRSGRHIFEQGRIFTIDFAEHSALGSDPAKLEARVHSRNGKISNPTVEYNPGTGGMRLAFMLDAADGARPEIRAELLRNDMRVSEVWLYRWSG</sequence>
<evidence type="ECO:0000256" key="5">
    <source>
        <dbReference type="ARBA" id="ARBA00022764"/>
    </source>
</evidence>
<dbReference type="GO" id="GO:0030246">
    <property type="term" value="F:carbohydrate binding"/>
    <property type="evidence" value="ECO:0007669"/>
    <property type="project" value="InterPro"/>
</dbReference>
<feature type="compositionally biased region" description="Basic and acidic residues" evidence="6">
    <location>
        <begin position="32"/>
        <end position="41"/>
    </location>
</feature>
<dbReference type="InterPro" id="IPR013783">
    <property type="entry name" value="Ig-like_fold"/>
</dbReference>
<dbReference type="EMBL" id="QOKZ01000003">
    <property type="protein sequence ID" value="RMC35438.1"/>
    <property type="molecule type" value="Genomic_DNA"/>
</dbReference>
<comment type="pathway">
    <text evidence="2">Glycan metabolism; osmoregulated periplasmic glucan (OPG) biosynthesis.</text>
</comment>
<keyword evidence="5" id="KW-0574">Periplasm</keyword>
<dbReference type="Proteomes" id="UP000273516">
    <property type="component" value="Unassembled WGS sequence"/>
</dbReference>
<accession>A0A3M0MCE6</accession>
<feature type="region of interest" description="Disordered" evidence="6">
    <location>
        <begin position="29"/>
        <end position="48"/>
    </location>
</feature>
<dbReference type="Pfam" id="PF04349">
    <property type="entry name" value="MdoG"/>
    <property type="match status" value="1"/>
</dbReference>
<dbReference type="Gene3D" id="2.60.40.10">
    <property type="entry name" value="Immunoglobulins"/>
    <property type="match status" value="1"/>
</dbReference>
<comment type="caution">
    <text evidence="8">The sequence shown here is derived from an EMBL/GenBank/DDBJ whole genome shotgun (WGS) entry which is preliminary data.</text>
</comment>
<dbReference type="InterPro" id="IPR014438">
    <property type="entry name" value="Glucan_biosyn_MdoG/MdoD"/>
</dbReference>
<name>A0A3M0MCE6_9RHOB</name>
<feature type="domain" description="Glucan biosynthesis periplasmic MdoG C-terminal" evidence="7">
    <location>
        <begin position="52"/>
        <end position="520"/>
    </location>
</feature>
<proteinExistence type="inferred from homology"/>
<dbReference type="GO" id="GO:0003824">
    <property type="term" value="F:catalytic activity"/>
    <property type="evidence" value="ECO:0007669"/>
    <property type="project" value="InterPro"/>
</dbReference>
<dbReference type="InterPro" id="IPR011013">
    <property type="entry name" value="Gal_mutarotase_sf_dom"/>
</dbReference>
<reference evidence="8 9" key="1">
    <citation type="submission" date="2018-07" db="EMBL/GenBank/DDBJ databases">
        <authorList>
            <person name="Zhang Y."/>
            <person name="Wang L."/>
            <person name="Ma S."/>
        </authorList>
    </citation>
    <scope>NUCLEOTIDE SEQUENCE [LARGE SCALE GENOMIC DNA]</scope>
    <source>
        <strain evidence="8 9">4-2</strain>
    </source>
</reference>
<comment type="subcellular location">
    <subcellularLocation>
        <location evidence="1">Periplasm</location>
    </subcellularLocation>
</comment>
<dbReference type="Gene3D" id="2.70.98.10">
    <property type="match status" value="1"/>
</dbReference>
<dbReference type="UniPathway" id="UPA00637"/>
<evidence type="ECO:0000256" key="1">
    <source>
        <dbReference type="ARBA" id="ARBA00004418"/>
    </source>
</evidence>
<dbReference type="PANTHER" id="PTHR30504">
    <property type="entry name" value="GLUCANS BIOSYNTHESIS PROTEIN"/>
    <property type="match status" value="1"/>
</dbReference>
<dbReference type="SUPFAM" id="SSF74650">
    <property type="entry name" value="Galactose mutarotase-like"/>
    <property type="match status" value="1"/>
</dbReference>
<dbReference type="SUPFAM" id="SSF81296">
    <property type="entry name" value="E set domains"/>
    <property type="match status" value="1"/>
</dbReference>
<dbReference type="AlphaFoldDB" id="A0A3M0MCE6"/>
<dbReference type="InterPro" id="IPR014756">
    <property type="entry name" value="Ig_E-set"/>
</dbReference>
<evidence type="ECO:0000256" key="2">
    <source>
        <dbReference type="ARBA" id="ARBA00005001"/>
    </source>
</evidence>
<organism evidence="8 9">
    <name type="scientific">Paracoccus alkanivorans</name>
    <dbReference type="NCBI Taxonomy" id="2116655"/>
    <lineage>
        <taxon>Bacteria</taxon>
        <taxon>Pseudomonadati</taxon>
        <taxon>Pseudomonadota</taxon>
        <taxon>Alphaproteobacteria</taxon>
        <taxon>Rhodobacterales</taxon>
        <taxon>Paracoccaceae</taxon>
        <taxon>Paracoccus</taxon>
    </lineage>
</organism>
<dbReference type="FunFam" id="2.70.98.10:FF:000001">
    <property type="entry name" value="Glucans biosynthesis protein G"/>
    <property type="match status" value="1"/>
</dbReference>
<dbReference type="GO" id="GO:0030288">
    <property type="term" value="C:outer membrane-bounded periplasmic space"/>
    <property type="evidence" value="ECO:0007669"/>
    <property type="project" value="TreeGrafter"/>
</dbReference>
<keyword evidence="4" id="KW-0732">Signal</keyword>
<dbReference type="InterPro" id="IPR007444">
    <property type="entry name" value="Glucan_biosyn_MdoG_C"/>
</dbReference>
<dbReference type="InterPro" id="IPR014718">
    <property type="entry name" value="GH-type_carb-bd"/>
</dbReference>
<evidence type="ECO:0000256" key="3">
    <source>
        <dbReference type="ARBA" id="ARBA00009284"/>
    </source>
</evidence>
<dbReference type="OrthoDB" id="9777817at2"/>